<dbReference type="InterPro" id="IPR008928">
    <property type="entry name" value="6-hairpin_glycosidase_sf"/>
</dbReference>
<dbReference type="Gene3D" id="1.50.10.10">
    <property type="match status" value="1"/>
</dbReference>
<protein>
    <recommendedName>
        <fullName evidence="1">Alpha-L-rhamnosidase six-hairpin glycosidase domain-containing protein</fullName>
    </recommendedName>
</protein>
<dbReference type="Gene3D" id="2.60.120.260">
    <property type="entry name" value="Galactose-binding domain-like"/>
    <property type="match status" value="1"/>
</dbReference>
<feature type="domain" description="Alpha-L-rhamnosidase six-hairpin glycosidase" evidence="1">
    <location>
        <begin position="301"/>
        <end position="608"/>
    </location>
</feature>
<dbReference type="PANTHER" id="PTHR34987:SF2">
    <property type="entry name" value="B, PUTATIVE (AFU_ORTHOLOGUE AFUA_7G05040)-RELATED"/>
    <property type="match status" value="1"/>
</dbReference>
<evidence type="ECO:0000313" key="3">
    <source>
        <dbReference type="Proteomes" id="UP000886750"/>
    </source>
</evidence>
<name>A0A9D2CT64_9FIRM</name>
<dbReference type="SUPFAM" id="SSF48208">
    <property type="entry name" value="Six-hairpin glycosidases"/>
    <property type="match status" value="1"/>
</dbReference>
<reference evidence="2" key="2">
    <citation type="submission" date="2021-04" db="EMBL/GenBank/DDBJ databases">
        <authorList>
            <person name="Gilroy R."/>
        </authorList>
    </citation>
    <scope>NUCLEOTIDE SEQUENCE</scope>
    <source>
        <strain evidence="2">1345</strain>
    </source>
</reference>
<dbReference type="EMBL" id="DXCQ01000062">
    <property type="protein sequence ID" value="HIY97382.1"/>
    <property type="molecule type" value="Genomic_DNA"/>
</dbReference>
<organism evidence="2 3">
    <name type="scientific">Candidatus Borkfalkia excrementigallinarum</name>
    <dbReference type="NCBI Taxonomy" id="2838506"/>
    <lineage>
        <taxon>Bacteria</taxon>
        <taxon>Bacillati</taxon>
        <taxon>Bacillota</taxon>
        <taxon>Clostridia</taxon>
        <taxon>Christensenellales</taxon>
        <taxon>Christensenellaceae</taxon>
        <taxon>Candidatus Borkfalkia</taxon>
    </lineage>
</organism>
<dbReference type="PANTHER" id="PTHR34987">
    <property type="entry name" value="C, PUTATIVE (AFU_ORTHOLOGUE AFUA_3G02880)-RELATED"/>
    <property type="match status" value="1"/>
</dbReference>
<proteinExistence type="predicted"/>
<dbReference type="AlphaFoldDB" id="A0A9D2CT64"/>
<gene>
    <name evidence="2" type="ORF">H9729_06810</name>
</gene>
<dbReference type="InterPro" id="IPR012341">
    <property type="entry name" value="6hp_glycosidase-like_sf"/>
</dbReference>
<dbReference type="Pfam" id="PF17389">
    <property type="entry name" value="Bac_rhamnosid6H"/>
    <property type="match status" value="1"/>
</dbReference>
<reference evidence="2" key="1">
    <citation type="journal article" date="2021" name="PeerJ">
        <title>Extensive microbial diversity within the chicken gut microbiome revealed by metagenomics and culture.</title>
        <authorList>
            <person name="Gilroy R."/>
            <person name="Ravi A."/>
            <person name="Getino M."/>
            <person name="Pursley I."/>
            <person name="Horton D.L."/>
            <person name="Alikhan N.F."/>
            <person name="Baker D."/>
            <person name="Gharbi K."/>
            <person name="Hall N."/>
            <person name="Watson M."/>
            <person name="Adriaenssens E.M."/>
            <person name="Foster-Nyarko E."/>
            <person name="Jarju S."/>
            <person name="Secka A."/>
            <person name="Antonio M."/>
            <person name="Oren A."/>
            <person name="Chaudhuri R.R."/>
            <person name="La Ragione R."/>
            <person name="Hildebrand F."/>
            <person name="Pallen M.J."/>
        </authorList>
    </citation>
    <scope>NUCLEOTIDE SEQUENCE</scope>
    <source>
        <strain evidence="2">1345</strain>
    </source>
</reference>
<comment type="caution">
    <text evidence="2">The sequence shown here is derived from an EMBL/GenBank/DDBJ whole genome shotgun (WGS) entry which is preliminary data.</text>
</comment>
<dbReference type="InterPro" id="IPR035396">
    <property type="entry name" value="Bac_rhamnosid6H"/>
</dbReference>
<accession>A0A9D2CT64</accession>
<sequence>MFRNSKWIWTNDPQKKNRFVRFKIEFEAPKKLAAARFQIAAETKYYLYLNGELTVFDGGLHRESSPGSGYYDEVPLAVRPGKNVVLIDVWYWGNGGRNNTAFPGAGVLFGCEELGIYSGEHIECGVLQAYFEPQGEQPAYLYGGYNVGFDANKDRVDYQKATVVANYGEGPFGIPQKRPIPLFAFGKNVSAEYTRRGQTYEVSLPHAMQFSPYLKVKAKGGERIGICSDHYGVHGGPGDSDHIYRGHRYEYICRAGEQEYGGYNYIFGEKALFTVPDGVEVLELGYRESGYDCKVVNVPVTDDALLNRLMQKCARTLKVCMRENFMDCPDRERGQWIGDVSVQAPQVFLCLSENAKLLLRKAIIDFFTLRKGDVLVGNVPGDHFSELPSQSLNAISEVGMLANYYANTKDKEMLRLAFEPAVAYLKLWGMGEDGFIVTREGNWNWFDHNYNVDEKILENCWYYSALKYALFMAQELKDGRYTEFLQARKESIERHFEQAFWTGRGYSSGKVMDDRANAMAILTGLADIKDAAHRNRLHDVLVTVFNSTTYMEGYVLEALCVLGYKEDAYKRMMSRYYPLIVNENSTIWEDFFILGTKNHAWSGAPLTIVWRYFKELIRYTASEA</sequence>
<evidence type="ECO:0000313" key="2">
    <source>
        <dbReference type="EMBL" id="HIY97382.1"/>
    </source>
</evidence>
<dbReference type="GO" id="GO:0005975">
    <property type="term" value="P:carbohydrate metabolic process"/>
    <property type="evidence" value="ECO:0007669"/>
    <property type="project" value="InterPro"/>
</dbReference>
<evidence type="ECO:0000259" key="1">
    <source>
        <dbReference type="Pfam" id="PF17389"/>
    </source>
</evidence>
<dbReference type="Proteomes" id="UP000886750">
    <property type="component" value="Unassembled WGS sequence"/>
</dbReference>